<evidence type="ECO:0000313" key="4">
    <source>
        <dbReference type="EMBL" id="GFR49197.1"/>
    </source>
</evidence>
<feature type="domain" description="AMP-binding enzyme C-terminal" evidence="3">
    <location>
        <begin position="159"/>
        <end position="235"/>
    </location>
</feature>
<dbReference type="Proteomes" id="UP001054857">
    <property type="component" value="Unassembled WGS sequence"/>
</dbReference>
<dbReference type="PANTHER" id="PTHR43201:SF8">
    <property type="entry name" value="ACYL-COA SYNTHETASE FAMILY MEMBER 3"/>
    <property type="match status" value="1"/>
</dbReference>
<dbReference type="GO" id="GO:0031956">
    <property type="term" value="F:medium-chain fatty acid-CoA ligase activity"/>
    <property type="evidence" value="ECO:0007669"/>
    <property type="project" value="TreeGrafter"/>
</dbReference>
<feature type="domain" description="AMP-dependent synthetase/ligase" evidence="2">
    <location>
        <begin position="19"/>
        <end position="106"/>
    </location>
</feature>
<reference evidence="4 5" key="1">
    <citation type="journal article" date="2021" name="Sci. Rep.">
        <title>Genome sequencing of the multicellular alga Astrephomene provides insights into convergent evolution of germ-soma differentiation.</title>
        <authorList>
            <person name="Yamashita S."/>
            <person name="Yamamoto K."/>
            <person name="Matsuzaki R."/>
            <person name="Suzuki S."/>
            <person name="Yamaguchi H."/>
            <person name="Hirooka S."/>
            <person name="Minakuchi Y."/>
            <person name="Miyagishima S."/>
            <person name="Kawachi M."/>
            <person name="Toyoda A."/>
            <person name="Nozaki H."/>
        </authorList>
    </citation>
    <scope>NUCLEOTIDE SEQUENCE [LARGE SCALE GENOMIC DNA]</scope>
    <source>
        <strain evidence="4 5">NIES-4017</strain>
    </source>
</reference>
<dbReference type="Pfam" id="PF00501">
    <property type="entry name" value="AMP-binding"/>
    <property type="match status" value="1"/>
</dbReference>
<dbReference type="SUPFAM" id="SSF56801">
    <property type="entry name" value="Acetyl-CoA synthetase-like"/>
    <property type="match status" value="1"/>
</dbReference>
<feature type="non-terminal residue" evidence="4">
    <location>
        <position position="252"/>
    </location>
</feature>
<dbReference type="PANTHER" id="PTHR43201">
    <property type="entry name" value="ACYL-COA SYNTHETASE"/>
    <property type="match status" value="1"/>
</dbReference>
<evidence type="ECO:0000259" key="3">
    <source>
        <dbReference type="Pfam" id="PF13193"/>
    </source>
</evidence>
<comment type="similarity">
    <text evidence="1">Belongs to the ATP-dependent AMP-binding enzyme family.</text>
</comment>
<keyword evidence="5" id="KW-1185">Reference proteome</keyword>
<dbReference type="InterPro" id="IPR045851">
    <property type="entry name" value="AMP-bd_C_sf"/>
</dbReference>
<dbReference type="AlphaFoldDB" id="A0AAD3DYL7"/>
<dbReference type="Pfam" id="PF13193">
    <property type="entry name" value="AMP-binding_C"/>
    <property type="match status" value="1"/>
</dbReference>
<dbReference type="InterPro" id="IPR025110">
    <property type="entry name" value="AMP-bd_C"/>
</dbReference>
<proteinExistence type="inferred from homology"/>
<sequence>GATSTSSSPAISEQQAAMRRGAAALRLTVSGSSACPVPIMNRWRDLSGQYLLERYGMTEIGMALSNPYQGERRPGTVGTPLPGVEARLAPDGQLLVRGANVFTEYWGRPEATREAFDEEGFYRTGDTASVSGSPPYFTIEGRTSVDIMKSGGFKISALQVESAIMEHPAISEVAVLGVPDETYGQMITALLAVKSAAARPAVEELQRFCRERLAPYQVPKRWQWVSALPRNAMGKVNKKELARLLLAGQLPQ</sequence>
<dbReference type="GO" id="GO:0006631">
    <property type="term" value="P:fatty acid metabolic process"/>
    <property type="evidence" value="ECO:0007669"/>
    <property type="project" value="TreeGrafter"/>
</dbReference>
<organism evidence="4 5">
    <name type="scientific">Astrephomene gubernaculifera</name>
    <dbReference type="NCBI Taxonomy" id="47775"/>
    <lineage>
        <taxon>Eukaryota</taxon>
        <taxon>Viridiplantae</taxon>
        <taxon>Chlorophyta</taxon>
        <taxon>core chlorophytes</taxon>
        <taxon>Chlorophyceae</taxon>
        <taxon>CS clade</taxon>
        <taxon>Chlamydomonadales</taxon>
        <taxon>Astrephomenaceae</taxon>
        <taxon>Astrephomene</taxon>
    </lineage>
</organism>
<protein>
    <recommendedName>
        <fullName evidence="6">Long-chain fatty acid--CoA ligase</fullName>
    </recommendedName>
</protein>
<dbReference type="Gene3D" id="3.30.300.30">
    <property type="match status" value="1"/>
</dbReference>
<dbReference type="InterPro" id="IPR000873">
    <property type="entry name" value="AMP-dep_synth/lig_dom"/>
</dbReference>
<comment type="caution">
    <text evidence="4">The sequence shown here is derived from an EMBL/GenBank/DDBJ whole genome shotgun (WGS) entry which is preliminary data.</text>
</comment>
<evidence type="ECO:0000256" key="1">
    <source>
        <dbReference type="ARBA" id="ARBA00006432"/>
    </source>
</evidence>
<accession>A0AAD3DYL7</accession>
<evidence type="ECO:0000313" key="5">
    <source>
        <dbReference type="Proteomes" id="UP001054857"/>
    </source>
</evidence>
<evidence type="ECO:0008006" key="6">
    <source>
        <dbReference type="Google" id="ProtNLM"/>
    </source>
</evidence>
<dbReference type="EMBL" id="BMAR01000028">
    <property type="protein sequence ID" value="GFR49197.1"/>
    <property type="molecule type" value="Genomic_DNA"/>
</dbReference>
<gene>
    <name evidence="4" type="ORF">Agub_g11222</name>
</gene>
<name>A0AAD3DYL7_9CHLO</name>
<evidence type="ECO:0000259" key="2">
    <source>
        <dbReference type="Pfam" id="PF00501"/>
    </source>
</evidence>
<dbReference type="Gene3D" id="3.40.50.12780">
    <property type="entry name" value="N-terminal domain of ligase-like"/>
    <property type="match status" value="1"/>
</dbReference>
<dbReference type="InterPro" id="IPR042099">
    <property type="entry name" value="ANL_N_sf"/>
</dbReference>